<reference evidence="2 3" key="1">
    <citation type="submission" date="2021-06" db="EMBL/GenBank/DDBJ databases">
        <title>Caerostris extrusa draft genome.</title>
        <authorList>
            <person name="Kono N."/>
            <person name="Arakawa K."/>
        </authorList>
    </citation>
    <scope>NUCLEOTIDE SEQUENCE [LARGE SCALE GENOMIC DNA]</scope>
</reference>
<evidence type="ECO:0000313" key="2">
    <source>
        <dbReference type="EMBL" id="GIY29788.1"/>
    </source>
</evidence>
<evidence type="ECO:0000313" key="3">
    <source>
        <dbReference type="Proteomes" id="UP001054945"/>
    </source>
</evidence>
<protein>
    <submittedName>
        <fullName evidence="2">Uncharacterized protein</fullName>
    </submittedName>
</protein>
<gene>
    <name evidence="2" type="ORF">CEXT_780191</name>
</gene>
<dbReference type="AlphaFoldDB" id="A0AAV4S6C4"/>
<organism evidence="2 3">
    <name type="scientific">Caerostris extrusa</name>
    <name type="common">Bark spider</name>
    <name type="synonym">Caerostris bankana</name>
    <dbReference type="NCBI Taxonomy" id="172846"/>
    <lineage>
        <taxon>Eukaryota</taxon>
        <taxon>Metazoa</taxon>
        <taxon>Ecdysozoa</taxon>
        <taxon>Arthropoda</taxon>
        <taxon>Chelicerata</taxon>
        <taxon>Arachnida</taxon>
        <taxon>Araneae</taxon>
        <taxon>Araneomorphae</taxon>
        <taxon>Entelegynae</taxon>
        <taxon>Araneoidea</taxon>
        <taxon>Araneidae</taxon>
        <taxon>Caerostris</taxon>
    </lineage>
</organism>
<dbReference type="EMBL" id="BPLR01009129">
    <property type="protein sequence ID" value="GIY29788.1"/>
    <property type="molecule type" value="Genomic_DNA"/>
</dbReference>
<evidence type="ECO:0000256" key="1">
    <source>
        <dbReference type="SAM" id="MobiDB-lite"/>
    </source>
</evidence>
<dbReference type="Proteomes" id="UP001054945">
    <property type="component" value="Unassembled WGS sequence"/>
</dbReference>
<comment type="caution">
    <text evidence="2">The sequence shown here is derived from an EMBL/GenBank/DDBJ whole genome shotgun (WGS) entry which is preliminary data.</text>
</comment>
<keyword evidence="3" id="KW-1185">Reference proteome</keyword>
<accession>A0AAV4S6C4</accession>
<proteinExistence type="predicted"/>
<sequence>MDSPTGPHVNYAEEPYGQPTIQNQPTSRPMRHPAPYNLSFTWSFGHDGLAYPQYGLGYNRFGLGYGYNGPLFNRYGYGNALGYSGLLEIMVSTMEFL</sequence>
<feature type="region of interest" description="Disordered" evidence="1">
    <location>
        <begin position="1"/>
        <end position="30"/>
    </location>
</feature>
<name>A0AAV4S6C4_CAEEX</name>